<keyword evidence="1" id="KW-0732">Signal</keyword>
<evidence type="ECO:0000256" key="1">
    <source>
        <dbReference type="SAM" id="SignalP"/>
    </source>
</evidence>
<sequence length="353" mass="37075">MFPSIFTTKLATTLVLPVAWAREVFCARGAFGTPLVSGTQAQTAVNVFMRSIGCPNINAVQIAHGGGVVDVTNGIHVILEQTREVGTQISYDVLSGELQFLINQSGCIGAGFGGAVLDDIKIWSVAIVRFQTPVSQGKRDLPSTITGAMPAPTAFGIPQLGRRQAESTSETVFSLVDGVTATFQFIGPSTAAAPVFNGAAALVQDAMLDIGIALADMTGFGRNMGVFAREDITDPDNPGSVELDFEINGVGADITEAILELLTIEAGRRFASGAYHFFRFNVLAAGGFSIAGGQINALPAPVDRERLLPLFGEDGVDQYRGWGLFGRVTEDLELLAQIDKFTGTAGAPQTTAG</sequence>
<feature type="signal peptide" evidence="1">
    <location>
        <begin position="1"/>
        <end position="21"/>
    </location>
</feature>
<proteinExistence type="predicted"/>
<dbReference type="EMBL" id="JAWDJX010000095">
    <property type="protein sequence ID" value="KAK3046400.1"/>
    <property type="molecule type" value="Genomic_DNA"/>
</dbReference>
<comment type="caution">
    <text evidence="2">The sequence shown here is derived from an EMBL/GenBank/DDBJ whole genome shotgun (WGS) entry which is preliminary data.</text>
</comment>
<protein>
    <submittedName>
        <fullName evidence="2">Uncharacterized protein</fullName>
    </submittedName>
</protein>
<evidence type="ECO:0000313" key="2">
    <source>
        <dbReference type="EMBL" id="KAK3046400.1"/>
    </source>
</evidence>
<dbReference type="Proteomes" id="UP001271007">
    <property type="component" value="Unassembled WGS sequence"/>
</dbReference>
<name>A0AAJ0DAJ2_9PEZI</name>
<evidence type="ECO:0000313" key="3">
    <source>
        <dbReference type="Proteomes" id="UP001271007"/>
    </source>
</evidence>
<reference evidence="2" key="1">
    <citation type="submission" date="2023-04" db="EMBL/GenBank/DDBJ databases">
        <title>Black Yeasts Isolated from many extreme environments.</title>
        <authorList>
            <person name="Coleine C."/>
            <person name="Stajich J.E."/>
            <person name="Selbmann L."/>
        </authorList>
    </citation>
    <scope>NUCLEOTIDE SEQUENCE</scope>
    <source>
        <strain evidence="2">CCFEE 5312</strain>
    </source>
</reference>
<accession>A0AAJ0DAJ2</accession>
<organism evidence="2 3">
    <name type="scientific">Extremus antarcticus</name>
    <dbReference type="NCBI Taxonomy" id="702011"/>
    <lineage>
        <taxon>Eukaryota</taxon>
        <taxon>Fungi</taxon>
        <taxon>Dikarya</taxon>
        <taxon>Ascomycota</taxon>
        <taxon>Pezizomycotina</taxon>
        <taxon>Dothideomycetes</taxon>
        <taxon>Dothideomycetidae</taxon>
        <taxon>Mycosphaerellales</taxon>
        <taxon>Extremaceae</taxon>
        <taxon>Extremus</taxon>
    </lineage>
</organism>
<dbReference type="AlphaFoldDB" id="A0AAJ0DAJ2"/>
<feature type="chain" id="PRO_5042492534" evidence="1">
    <location>
        <begin position="22"/>
        <end position="353"/>
    </location>
</feature>
<gene>
    <name evidence="2" type="ORF">LTR09_012120</name>
</gene>
<keyword evidence="3" id="KW-1185">Reference proteome</keyword>